<feature type="short sequence motif" description="GXSXG" evidence="2">
    <location>
        <begin position="36"/>
        <end position="40"/>
    </location>
</feature>
<feature type="short sequence motif" description="DGA/G" evidence="2">
    <location>
        <begin position="186"/>
        <end position="188"/>
    </location>
</feature>
<keyword evidence="2" id="KW-0442">Lipid degradation</keyword>
<feature type="domain" description="PNPLA" evidence="3">
    <location>
        <begin position="5"/>
        <end position="199"/>
    </location>
</feature>
<comment type="caution">
    <text evidence="4">The sequence shown here is derived from an EMBL/GenBank/DDBJ whole genome shotgun (WGS) entry which is preliminary data.</text>
</comment>
<dbReference type="EMBL" id="FXTU01000006">
    <property type="protein sequence ID" value="SMP28538.1"/>
    <property type="molecule type" value="Genomic_DNA"/>
</dbReference>
<dbReference type="GO" id="GO:0016787">
    <property type="term" value="F:hydrolase activity"/>
    <property type="evidence" value="ECO:0007669"/>
    <property type="project" value="UniProtKB-UniRule"/>
</dbReference>
<dbReference type="Pfam" id="PF01734">
    <property type="entry name" value="Patatin"/>
    <property type="match status" value="1"/>
</dbReference>
<keyword evidence="5" id="KW-1185">Reference proteome</keyword>
<sequence length="319" mass="35824">MWADAVFEGGGVKGIGLVGALSVAESKGYKWKKVAGTSAGSIIAALLAAGYTGKELYEILMEQEFLQFLAPSWYDYIPVVGPALRLWLKKGLYPTTELEKWVSTLLKAKGIQTFKDLPEGVELHVIASDISRSQLLVLPQDLKQYGYDPDSFPVAKAVCMSCSIPFFFEPVKLMHYPTRKTSYVVDGGVLSNFPVWLFDQDNPRWPTFGFSLCAEGEEQIHQIDGPLSMFRSLLYTMLDARDNRYVQQHEEIRTIQVPISGVKMTDFSLSKEKKEELFMSGVKAAEFFFNKWSFDQYLSARGKSKQITYKINPSDQAGG</sequence>
<dbReference type="RefSeq" id="WP_102992122.1">
    <property type="nucleotide sequence ID" value="NZ_FXTU01000006.1"/>
</dbReference>
<feature type="active site" description="Nucleophile" evidence="2">
    <location>
        <position position="38"/>
    </location>
</feature>
<reference evidence="4" key="1">
    <citation type="submission" date="2017-05" db="EMBL/GenBank/DDBJ databases">
        <authorList>
            <person name="Varghese N."/>
            <person name="Submissions S."/>
        </authorList>
    </citation>
    <scope>NUCLEOTIDE SEQUENCE</scope>
    <source>
        <strain evidence="4">DSM 45262</strain>
    </source>
</reference>
<evidence type="ECO:0000313" key="4">
    <source>
        <dbReference type="EMBL" id="SMP28538.1"/>
    </source>
</evidence>
<dbReference type="Gene3D" id="3.40.1090.10">
    <property type="entry name" value="Cytosolic phospholipase A2 catalytic domain"/>
    <property type="match status" value="2"/>
</dbReference>
<accession>A0AA46AGJ0</accession>
<evidence type="ECO:0000259" key="3">
    <source>
        <dbReference type="PROSITE" id="PS51635"/>
    </source>
</evidence>
<dbReference type="InterPro" id="IPR052580">
    <property type="entry name" value="Lipid_Hydrolase"/>
</dbReference>
<dbReference type="PANTHER" id="PTHR46394:SF1">
    <property type="entry name" value="PNPLA DOMAIN-CONTAINING PROTEIN"/>
    <property type="match status" value="1"/>
</dbReference>
<dbReference type="GO" id="GO:0016042">
    <property type="term" value="P:lipid catabolic process"/>
    <property type="evidence" value="ECO:0007669"/>
    <property type="project" value="UniProtKB-UniRule"/>
</dbReference>
<keyword evidence="1 2" id="KW-0443">Lipid metabolism</keyword>
<gene>
    <name evidence="4" type="ORF">SAMN06265361_106111</name>
</gene>
<dbReference type="SUPFAM" id="SSF52151">
    <property type="entry name" value="FabD/lysophospholipase-like"/>
    <property type="match status" value="1"/>
</dbReference>
<keyword evidence="2" id="KW-0378">Hydrolase</keyword>
<protein>
    <submittedName>
        <fullName evidence="4">NTE family protein</fullName>
    </submittedName>
</protein>
<dbReference type="InterPro" id="IPR002641">
    <property type="entry name" value="PNPLA_dom"/>
</dbReference>
<name>A0AA46AGJ0_9BACL</name>
<organism evidence="4 5">
    <name type="scientific">Laceyella tengchongensis</name>
    <dbReference type="NCBI Taxonomy" id="574699"/>
    <lineage>
        <taxon>Bacteria</taxon>
        <taxon>Bacillati</taxon>
        <taxon>Bacillota</taxon>
        <taxon>Bacilli</taxon>
        <taxon>Bacillales</taxon>
        <taxon>Thermoactinomycetaceae</taxon>
        <taxon>Laceyella</taxon>
    </lineage>
</organism>
<feature type="short sequence motif" description="GXGXXG" evidence="2">
    <location>
        <begin position="9"/>
        <end position="14"/>
    </location>
</feature>
<feature type="active site" description="Proton acceptor" evidence="2">
    <location>
        <position position="186"/>
    </location>
</feature>
<evidence type="ECO:0000256" key="2">
    <source>
        <dbReference type="PROSITE-ProRule" id="PRU01161"/>
    </source>
</evidence>
<evidence type="ECO:0000256" key="1">
    <source>
        <dbReference type="ARBA" id="ARBA00023098"/>
    </source>
</evidence>
<dbReference type="PANTHER" id="PTHR46394">
    <property type="entry name" value="ANNEXIN"/>
    <property type="match status" value="1"/>
</dbReference>
<dbReference type="PROSITE" id="PS51635">
    <property type="entry name" value="PNPLA"/>
    <property type="match status" value="1"/>
</dbReference>
<dbReference type="AlphaFoldDB" id="A0AA46AGJ0"/>
<proteinExistence type="predicted"/>
<dbReference type="InterPro" id="IPR016035">
    <property type="entry name" value="Acyl_Trfase/lysoPLipase"/>
</dbReference>
<dbReference type="CDD" id="cd07207">
    <property type="entry name" value="Pat_ExoU_VipD_like"/>
    <property type="match status" value="1"/>
</dbReference>
<evidence type="ECO:0000313" key="5">
    <source>
        <dbReference type="Proteomes" id="UP001157946"/>
    </source>
</evidence>
<dbReference type="Proteomes" id="UP001157946">
    <property type="component" value="Unassembled WGS sequence"/>
</dbReference>